<sequence>KLKQFTDRGASARAATGGAAGAGEQDHVMEKGKHHQRDDRGDQRAEDLAHIVRVTHARRQRRAQAVGERAAVERQQRDAEEQMRRGDQRRVERDALMDAVEQAKQAVRGRRHAGLRRRVVCRISDRDAGSNTQSRRFRAKGEMTPRLALASCLSGAGGLRPPLRCGDQRRYLQRRRRYPVGACRTGLWQALGLIWVRLKNAGL</sequence>
<protein>
    <submittedName>
        <fullName evidence="2">Uncharacterized protein</fullName>
    </submittedName>
</protein>
<proteinExistence type="predicted"/>
<dbReference type="AlphaFoldDB" id="A0A0K0Y0T8"/>
<feature type="compositionally biased region" description="Basic and acidic residues" evidence="1">
    <location>
        <begin position="24"/>
        <end position="46"/>
    </location>
</feature>
<accession>A0A0K0Y0T8</accession>
<feature type="non-terminal residue" evidence="2">
    <location>
        <position position="1"/>
    </location>
</feature>
<reference evidence="2" key="1">
    <citation type="submission" date="2015-02" db="EMBL/GenBank/DDBJ databases">
        <title>Isolation and cloning of uncharacterized protein from Pseudomonas stutzeri DU1.</title>
        <authorList>
            <person name="Parmar P.P."/>
            <person name="Bhatty H."/>
            <person name="Sudhir A.P."/>
            <person name="Paliwal S."/>
            <person name="Dave B.R."/>
            <person name="Patel D."/>
            <person name="Subramanian R.B."/>
            <person name="Trivedi U.B."/>
        </authorList>
    </citation>
    <scope>NUCLEOTIDE SEQUENCE</scope>
    <source>
        <strain evidence="2">DU1</strain>
    </source>
</reference>
<dbReference type="EMBL" id="KP834336">
    <property type="protein sequence ID" value="AKS43579.1"/>
    <property type="molecule type" value="Genomic_DNA"/>
</dbReference>
<organism evidence="2">
    <name type="scientific">Stutzerimonas stutzeri</name>
    <name type="common">Pseudomonas stutzeri</name>
    <dbReference type="NCBI Taxonomy" id="316"/>
    <lineage>
        <taxon>Bacteria</taxon>
        <taxon>Pseudomonadati</taxon>
        <taxon>Pseudomonadota</taxon>
        <taxon>Gammaproteobacteria</taxon>
        <taxon>Pseudomonadales</taxon>
        <taxon>Pseudomonadaceae</taxon>
        <taxon>Stutzerimonas</taxon>
    </lineage>
</organism>
<feature type="region of interest" description="Disordered" evidence="1">
    <location>
        <begin position="1"/>
        <end position="46"/>
    </location>
</feature>
<evidence type="ECO:0000256" key="1">
    <source>
        <dbReference type="SAM" id="MobiDB-lite"/>
    </source>
</evidence>
<evidence type="ECO:0000313" key="2">
    <source>
        <dbReference type="EMBL" id="AKS43579.1"/>
    </source>
</evidence>
<name>A0A0K0Y0T8_STUST</name>
<feature type="region of interest" description="Disordered" evidence="1">
    <location>
        <begin position="58"/>
        <end position="88"/>
    </location>
</feature>
<feature type="compositionally biased region" description="Basic and acidic residues" evidence="1">
    <location>
        <begin position="70"/>
        <end position="88"/>
    </location>
</feature>